<evidence type="ECO:0000313" key="1">
    <source>
        <dbReference type="EMBL" id="XCI78031.1"/>
    </source>
</evidence>
<dbReference type="EMBL" id="PP895363">
    <property type="protein sequence ID" value="XCI78031.1"/>
    <property type="molecule type" value="Genomic_DNA"/>
</dbReference>
<proteinExistence type="predicted"/>
<protein>
    <submittedName>
        <fullName evidence="1">Uncharacterized protein</fullName>
    </submittedName>
</protein>
<reference evidence="1" key="1">
    <citation type="submission" date="2024-06" db="EMBL/GenBank/DDBJ databases">
        <title>High activity and specificity of bacteriophage cocktails against carbapenem-resistant Klebsiella pneumoniae belonging to high-risk clones CG258 and ST307.</title>
        <authorList>
            <person name="Jimenez Quiceno J."/>
            <person name="Salazar Ospina L."/>
            <person name="Tellez Carrasquilla S."/>
        </authorList>
    </citation>
    <scope>NUCLEOTIDE SEQUENCE</scope>
</reference>
<organism evidence="1">
    <name type="scientific">Klebsiella phage FKP3</name>
    <dbReference type="NCBI Taxonomy" id="3231233"/>
    <lineage>
        <taxon>Viruses</taxon>
        <taxon>Duplodnaviria</taxon>
        <taxon>Heunggongvirae</taxon>
        <taxon>Uroviricota</taxon>
        <taxon>Caudoviricetes</taxon>
        <taxon>Stephanstirmvirinae</taxon>
        <taxon>Justusliebigvirus</taxon>
    </lineage>
</organism>
<accession>A0AAU8HZZ0</accession>
<name>A0AAU8HZZ0_9CAUD</name>
<sequence length="53" mass="6756">MSEEFLTWFERFYESKPYFTKEEKEELKFHTWFAWRDSRRADDLKEVEKGDKE</sequence>